<comment type="subunit">
    <text evidence="7">Homotrimer.</text>
</comment>
<dbReference type="InterPro" id="IPR016367">
    <property type="entry name" value="MOM_Lpp"/>
</dbReference>
<evidence type="ECO:0000256" key="5">
    <source>
        <dbReference type="ARBA" id="ARBA00023237"/>
    </source>
</evidence>
<dbReference type="GO" id="GO:0030258">
    <property type="term" value="P:lipid modification"/>
    <property type="evidence" value="ECO:0007669"/>
    <property type="project" value="UniProtKB-UniRule"/>
</dbReference>
<evidence type="ECO:0000256" key="4">
    <source>
        <dbReference type="ARBA" id="ARBA00023139"/>
    </source>
</evidence>
<feature type="repeat" evidence="7">
    <location>
        <begin position="38"/>
        <end position="48"/>
    </location>
</feature>
<proteinExistence type="inferred from homology"/>
<keyword evidence="7" id="KW-0677">Repeat</keyword>
<evidence type="ECO:0000259" key="10">
    <source>
        <dbReference type="Pfam" id="PF04728"/>
    </source>
</evidence>
<comment type="similarity">
    <text evidence="7">Belongs to the Lpp family.</text>
</comment>
<keyword evidence="1" id="KW-0732">Signal</keyword>
<dbReference type="PIRSF" id="PIRSF002855">
    <property type="entry name" value="Murein-lipoprotein"/>
    <property type="match status" value="1"/>
</dbReference>
<comment type="subcellular location">
    <subcellularLocation>
        <location evidence="7">Cell outer membrane</location>
        <topology evidence="7">Lipid-anchor</topology>
        <orientation evidence="7">Periplasmic side</orientation>
    </subcellularLocation>
    <subcellularLocation>
        <location evidence="7">Secreted</location>
        <location evidence="7">Cell wall</location>
        <topology evidence="7">Peptidoglycan-anchor</topology>
    </subcellularLocation>
    <text evidence="7">Attached via its lipidated N-terminus to the inner leaflet of the outer membrane. Attached to the peptidoglycan network (PGN) via its C-terminus.</text>
</comment>
<evidence type="ECO:0000256" key="1">
    <source>
        <dbReference type="ARBA" id="ARBA00022729"/>
    </source>
</evidence>
<gene>
    <name evidence="7 11" type="primary">lpp</name>
    <name evidence="11" type="ordered locus">Bfl364</name>
</gene>
<dbReference type="eggNOG" id="COG4238">
    <property type="taxonomic scope" value="Bacteria"/>
</dbReference>
<dbReference type="SUPFAM" id="SSF58042">
    <property type="entry name" value="Outer membrane lipoprotein"/>
    <property type="match status" value="1"/>
</dbReference>
<dbReference type="PANTHER" id="PTHR38763">
    <property type="entry name" value="MAJOR OUTER MEMBRANE PROLIPOPROTEIN LPP"/>
    <property type="match status" value="1"/>
</dbReference>
<comment type="function">
    <text evidence="7">A highly abundant outer membrane lipoprotein that controls the distance between the inner and outer membranes. The only protein known to be covalently linked to the peptidoglycan network (PGN). Also non-covalently binds the PGN. The link between the cell outer membrane and PGN contributes to maintenance of the structural and functional integrity of the cell envelope, and maintains the correct distance between the PGN and the outer membrane.</text>
</comment>
<dbReference type="AlphaFoldDB" id="Q7VR58"/>
<keyword evidence="7" id="KW-0964">Secreted</keyword>
<protein>
    <recommendedName>
        <fullName evidence="7">Major outer membrane lipoprotein Lpp</fullName>
    </recommendedName>
</protein>
<feature type="modified residue" description="N6-murein peptidoglycan lysine" evidence="7 8">
    <location>
        <position position="78"/>
    </location>
</feature>
<dbReference type="HAMAP" id="MF_00843">
    <property type="entry name" value="Lpp"/>
    <property type="match status" value="1"/>
</dbReference>
<keyword evidence="7" id="KW-0134">Cell wall</keyword>
<keyword evidence="5 7" id="KW-0998">Cell outer membrane</keyword>
<keyword evidence="2 7" id="KW-0572">Peptidoglycan-anchor</keyword>
<dbReference type="GO" id="GO:0008289">
    <property type="term" value="F:lipid binding"/>
    <property type="evidence" value="ECO:0007669"/>
    <property type="project" value="UniProtKB-UniRule"/>
</dbReference>
<dbReference type="HOGENOM" id="CLU_166934_2_1_6"/>
<dbReference type="Gene3D" id="1.20.5.190">
    <property type="match status" value="1"/>
</dbReference>
<accession>Q7VR58</accession>
<feature type="domain" description="Lipoprotein leucine-zipper" evidence="10">
    <location>
        <begin position="27"/>
        <end position="78"/>
    </location>
</feature>
<dbReference type="KEGG" id="bfl:Bfl364"/>
<dbReference type="GO" id="GO:0042834">
    <property type="term" value="F:peptidoglycan binding"/>
    <property type="evidence" value="ECO:0007669"/>
    <property type="project" value="UniProtKB-UniRule"/>
</dbReference>
<evidence type="ECO:0000256" key="3">
    <source>
        <dbReference type="ARBA" id="ARBA00023136"/>
    </source>
</evidence>
<feature type="coiled-coil region" evidence="7">
    <location>
        <begin position="27"/>
        <end position="75"/>
    </location>
</feature>
<evidence type="ECO:0000256" key="2">
    <source>
        <dbReference type="ARBA" id="ARBA00023088"/>
    </source>
</evidence>
<evidence type="ECO:0000256" key="6">
    <source>
        <dbReference type="ARBA" id="ARBA00023288"/>
    </source>
</evidence>
<sequence>MNFRKLICFTLTISSLILIGCASTSQITELSSEIQKLNRKIDQVNENINVLNPAIEQIKNEANRANKRLDNQISIYKK</sequence>
<keyword evidence="6 7" id="KW-0449">Lipoprotein</keyword>
<evidence type="ECO:0000256" key="7">
    <source>
        <dbReference type="HAMAP-Rule" id="MF_00843"/>
    </source>
</evidence>
<keyword evidence="7" id="KW-0175">Coiled coil</keyword>
<dbReference type="GO" id="GO:0009279">
    <property type="term" value="C:cell outer membrane"/>
    <property type="evidence" value="ECO:0007669"/>
    <property type="project" value="UniProtKB-SubCell"/>
</dbReference>
<dbReference type="PROSITE" id="PS51257">
    <property type="entry name" value="PROKAR_LIPOPROTEIN"/>
    <property type="match status" value="1"/>
</dbReference>
<keyword evidence="4 7" id="KW-0564">Palmitate</keyword>
<dbReference type="Pfam" id="PF04728">
    <property type="entry name" value="LPP"/>
    <property type="match status" value="1"/>
</dbReference>
<evidence type="ECO:0000256" key="8">
    <source>
        <dbReference type="PIRSR" id="PIRSR002855-1"/>
    </source>
</evidence>
<dbReference type="PANTHER" id="PTHR38763:SF1">
    <property type="entry name" value="MAJOR OUTER MEMBRANE LIPOPROTEIN LPP"/>
    <property type="match status" value="1"/>
</dbReference>
<comment type="caution">
    <text evidence="7">Lacks conserved residue(s) required for the propagation of feature annotation.</text>
</comment>
<organism evidence="11 12">
    <name type="scientific">Blochmanniella floridana</name>
    <dbReference type="NCBI Taxonomy" id="203907"/>
    <lineage>
        <taxon>Bacteria</taxon>
        <taxon>Pseudomonadati</taxon>
        <taxon>Pseudomonadota</taxon>
        <taxon>Gammaproteobacteria</taxon>
        <taxon>Enterobacterales</taxon>
        <taxon>Enterobacteriaceae</taxon>
        <taxon>ant endosymbionts</taxon>
        <taxon>Candidatus Blochmanniella</taxon>
    </lineage>
</organism>
<keyword evidence="12" id="KW-1185">Reference proteome</keyword>
<dbReference type="STRING" id="203907.Bfl364"/>
<evidence type="ECO:0000313" key="12">
    <source>
        <dbReference type="Proteomes" id="UP000002192"/>
    </source>
</evidence>
<dbReference type="GO" id="GO:0043580">
    <property type="term" value="P:periplasmic space organization"/>
    <property type="evidence" value="ECO:0007669"/>
    <property type="project" value="UniProtKB-UniRule"/>
</dbReference>
<feature type="lipid moiety-binding region" description="N-palmitoyl cysteine" evidence="7">
    <location>
        <position position="21"/>
    </location>
</feature>
<evidence type="ECO:0000256" key="9">
    <source>
        <dbReference type="PIRSR" id="PIRSR002855-2"/>
    </source>
</evidence>
<name>Q7VR58_BLOFL</name>
<dbReference type="OrthoDB" id="6567756at2"/>
<reference evidence="11 12" key="1">
    <citation type="journal article" date="2003" name="Proc. Natl. Acad. Sci. U.S.A.">
        <title>The genome sequence of Blochmannia floridanus: comparative analysis of reduced genomes.</title>
        <authorList>
            <person name="Gil R."/>
            <person name="Silva F.J."/>
            <person name="Zientz E."/>
            <person name="Delmotte F."/>
            <person name="Gonzalez-Candelas F."/>
            <person name="Latorre A."/>
            <person name="Rausell C."/>
            <person name="Kramerbeek J."/>
            <person name="Gadau J."/>
            <person name="Hoelldobler B."/>
            <person name="van Ham R.C.H.J."/>
            <person name="Gross R."/>
            <person name="Moya A."/>
        </authorList>
    </citation>
    <scope>NUCLEOTIDE SEQUENCE [LARGE SCALE GENOMIC DNA]</scope>
</reference>
<keyword evidence="3 7" id="KW-0472">Membrane</keyword>
<feature type="lipid moiety-binding region" description="S-diacylglycerol cysteine" evidence="7 9">
    <location>
        <position position="21"/>
    </location>
</feature>
<dbReference type="Proteomes" id="UP000002192">
    <property type="component" value="Chromosome"/>
</dbReference>
<dbReference type="EMBL" id="BX248583">
    <property type="protein sequence ID" value="CAD83431.1"/>
    <property type="molecule type" value="Genomic_DNA"/>
</dbReference>
<dbReference type="InterPro" id="IPR006817">
    <property type="entry name" value="Lipoprotein_leucine-zipper_dom"/>
</dbReference>
<evidence type="ECO:0000313" key="11">
    <source>
        <dbReference type="EMBL" id="CAD83431.1"/>
    </source>
</evidence>